<gene>
    <name evidence="2" type="primary">ga14912</name>
    <name evidence="2" type="ORF">PR202_ga14912</name>
</gene>
<reference evidence="2" key="1">
    <citation type="journal article" date="2018" name="DNA Res.">
        <title>Multiple hybrid de novo genome assembly of finger millet, an orphan allotetraploid crop.</title>
        <authorList>
            <person name="Hatakeyama M."/>
            <person name="Aluri S."/>
            <person name="Balachadran M.T."/>
            <person name="Sivarajan S.R."/>
            <person name="Patrignani A."/>
            <person name="Gruter S."/>
            <person name="Poveda L."/>
            <person name="Shimizu-Inatsugi R."/>
            <person name="Baeten J."/>
            <person name="Francoijs K.J."/>
            <person name="Nataraja K.N."/>
            <person name="Reddy Y.A.N."/>
            <person name="Phadnis S."/>
            <person name="Ravikumar R.L."/>
            <person name="Schlapbach R."/>
            <person name="Sreeman S.M."/>
            <person name="Shimizu K.K."/>
        </authorList>
    </citation>
    <scope>NUCLEOTIDE SEQUENCE</scope>
</reference>
<comment type="caution">
    <text evidence="2">The sequence shown here is derived from an EMBL/GenBank/DDBJ whole genome shotgun (WGS) entry which is preliminary data.</text>
</comment>
<accession>A0AAV5CHN9</accession>
<sequence length="161" mass="17212">MRFLALDGVLVLFLLLIGCNGAPTVQAFGNAACPETCGNLRFQFPFGIGPAPLKEAIIFLLTTRIHPKETRPDWRQILSLSAPPAAVARLLSLSSSAVTAACNSLLAATTTCRSSSWPPTARRRSCPTLSSFAGKAARRSPPLLARPPATLLLRRHRGARP</sequence>
<dbReference type="EMBL" id="BQKI01000007">
    <property type="protein sequence ID" value="GJM97946.1"/>
    <property type="molecule type" value="Genomic_DNA"/>
</dbReference>
<protein>
    <submittedName>
        <fullName evidence="2">Uncharacterized protein</fullName>
    </submittedName>
</protein>
<evidence type="ECO:0000256" key="1">
    <source>
        <dbReference type="SAM" id="SignalP"/>
    </source>
</evidence>
<name>A0AAV5CHN9_ELECO</name>
<reference evidence="2" key="2">
    <citation type="submission" date="2021-12" db="EMBL/GenBank/DDBJ databases">
        <title>Resequencing data analysis of finger millet.</title>
        <authorList>
            <person name="Hatakeyama M."/>
            <person name="Aluri S."/>
            <person name="Balachadran M.T."/>
            <person name="Sivarajan S.R."/>
            <person name="Poveda L."/>
            <person name="Shimizu-Inatsugi R."/>
            <person name="Schlapbach R."/>
            <person name="Sreeman S.M."/>
            <person name="Shimizu K.K."/>
        </authorList>
    </citation>
    <scope>NUCLEOTIDE SEQUENCE</scope>
</reference>
<dbReference type="Proteomes" id="UP001054889">
    <property type="component" value="Unassembled WGS sequence"/>
</dbReference>
<proteinExistence type="predicted"/>
<evidence type="ECO:0000313" key="3">
    <source>
        <dbReference type="Proteomes" id="UP001054889"/>
    </source>
</evidence>
<keyword evidence="3" id="KW-1185">Reference proteome</keyword>
<feature type="chain" id="PRO_5043674739" evidence="1">
    <location>
        <begin position="22"/>
        <end position="161"/>
    </location>
</feature>
<evidence type="ECO:0000313" key="2">
    <source>
        <dbReference type="EMBL" id="GJM97946.1"/>
    </source>
</evidence>
<dbReference type="AlphaFoldDB" id="A0AAV5CHN9"/>
<feature type="signal peptide" evidence="1">
    <location>
        <begin position="1"/>
        <end position="21"/>
    </location>
</feature>
<keyword evidence="1" id="KW-0732">Signal</keyword>
<organism evidence="2 3">
    <name type="scientific">Eleusine coracana subsp. coracana</name>
    <dbReference type="NCBI Taxonomy" id="191504"/>
    <lineage>
        <taxon>Eukaryota</taxon>
        <taxon>Viridiplantae</taxon>
        <taxon>Streptophyta</taxon>
        <taxon>Embryophyta</taxon>
        <taxon>Tracheophyta</taxon>
        <taxon>Spermatophyta</taxon>
        <taxon>Magnoliopsida</taxon>
        <taxon>Liliopsida</taxon>
        <taxon>Poales</taxon>
        <taxon>Poaceae</taxon>
        <taxon>PACMAD clade</taxon>
        <taxon>Chloridoideae</taxon>
        <taxon>Cynodonteae</taxon>
        <taxon>Eleusininae</taxon>
        <taxon>Eleusine</taxon>
    </lineage>
</organism>
<dbReference type="PROSITE" id="PS51257">
    <property type="entry name" value="PROKAR_LIPOPROTEIN"/>
    <property type="match status" value="1"/>
</dbReference>